<sequence>MIELRVERLNRFWLSAMQLMVNKEKDLFKKRPTVTRKPKTENSDDQPPAKKSRILNLKAPLGKRTLDDEDIEAAKKSHLLRNRFSQSERDLMVLMRAVGQFLNPTSKLWIDPIVMRKIMKAYLEESYHKTVVTLLGASCREANIPQRQADIFHLVRGLGSFTQMRKIRDQMASVLNEEFERKAEYFYEAFDIAYRLVTHDIPRLPSPLVSDTVFYGIMEKNNLTLGGHEYIATTSVASEKPENLNEIQEAV</sequence>
<accession>A0AC35GBA8</accession>
<dbReference type="Proteomes" id="UP000887580">
    <property type="component" value="Unplaced"/>
</dbReference>
<protein>
    <submittedName>
        <fullName evidence="2">Uncharacterized protein</fullName>
    </submittedName>
</protein>
<evidence type="ECO:0000313" key="2">
    <source>
        <dbReference type="WBParaSite" id="PS1159_v2.g3567.t1"/>
    </source>
</evidence>
<organism evidence="1 2">
    <name type="scientific">Panagrolaimus sp. PS1159</name>
    <dbReference type="NCBI Taxonomy" id="55785"/>
    <lineage>
        <taxon>Eukaryota</taxon>
        <taxon>Metazoa</taxon>
        <taxon>Ecdysozoa</taxon>
        <taxon>Nematoda</taxon>
        <taxon>Chromadorea</taxon>
        <taxon>Rhabditida</taxon>
        <taxon>Tylenchina</taxon>
        <taxon>Panagrolaimomorpha</taxon>
        <taxon>Panagrolaimoidea</taxon>
        <taxon>Panagrolaimidae</taxon>
        <taxon>Panagrolaimus</taxon>
    </lineage>
</organism>
<evidence type="ECO:0000313" key="1">
    <source>
        <dbReference type="Proteomes" id="UP000887580"/>
    </source>
</evidence>
<reference evidence="2" key="1">
    <citation type="submission" date="2022-11" db="UniProtKB">
        <authorList>
            <consortium name="WormBaseParasite"/>
        </authorList>
    </citation>
    <scope>IDENTIFICATION</scope>
</reference>
<proteinExistence type="predicted"/>
<dbReference type="WBParaSite" id="PS1159_v2.g3567.t1">
    <property type="protein sequence ID" value="PS1159_v2.g3567.t1"/>
    <property type="gene ID" value="PS1159_v2.g3567"/>
</dbReference>
<name>A0AC35GBA8_9BILA</name>